<dbReference type="GeneID" id="303189484"/>
<dbReference type="EMBL" id="QPGL01000002">
    <property type="protein sequence ID" value="RCS70033.1"/>
    <property type="molecule type" value="Genomic_DNA"/>
</dbReference>
<organism evidence="1 2">
    <name type="scientific">Vibrio casei</name>
    <dbReference type="NCBI Taxonomy" id="673372"/>
    <lineage>
        <taxon>Bacteria</taxon>
        <taxon>Pseudomonadati</taxon>
        <taxon>Pseudomonadota</taxon>
        <taxon>Gammaproteobacteria</taxon>
        <taxon>Vibrionales</taxon>
        <taxon>Vibrionaceae</taxon>
        <taxon>Vibrio</taxon>
    </lineage>
</organism>
<keyword evidence="2" id="KW-1185">Reference proteome</keyword>
<protein>
    <submittedName>
        <fullName evidence="1">AAA family ATPase</fullName>
    </submittedName>
</protein>
<dbReference type="OrthoDB" id="9810372at2"/>
<accession>A0A368LI46</accession>
<dbReference type="InterPro" id="IPR027417">
    <property type="entry name" value="P-loop_NTPase"/>
</dbReference>
<comment type="caution">
    <text evidence="1">The sequence shown here is derived from an EMBL/GenBank/DDBJ whole genome shotgun (WGS) entry which is preliminary data.</text>
</comment>
<dbReference type="Pfam" id="PF13671">
    <property type="entry name" value="AAA_33"/>
    <property type="match status" value="1"/>
</dbReference>
<dbReference type="Proteomes" id="UP000252479">
    <property type="component" value="Unassembled WGS sequence"/>
</dbReference>
<dbReference type="AlphaFoldDB" id="A0A368LI46"/>
<dbReference type="RefSeq" id="WP_086961291.1">
    <property type="nucleotide sequence ID" value="NZ_AP018681.1"/>
</dbReference>
<evidence type="ECO:0000313" key="1">
    <source>
        <dbReference type="EMBL" id="RCS70033.1"/>
    </source>
</evidence>
<dbReference type="SUPFAM" id="SSF52540">
    <property type="entry name" value="P-loop containing nucleoside triphosphate hydrolases"/>
    <property type="match status" value="1"/>
</dbReference>
<gene>
    <name evidence="1" type="ORF">CIK83_11180</name>
</gene>
<sequence length="186" mass="21480">MTSEYKFVILVNGVPASGKSSVAHQVAEHFNFTYLSIDTIKEPFMMVTENYNRTINRALGKAAYQVIWDIVAQSPHHNSFVIDAWFGFQPREDLLEYLNRSGVTHVLEIWNSISGETAMQRYKKRIPYRSDKHPKEEYLPELSILAEKAKPMMVSDVITVDQDKTIDMAHIFRSITEKLTQQKIRA</sequence>
<name>A0A368LI46_9VIBR</name>
<proteinExistence type="predicted"/>
<evidence type="ECO:0000313" key="2">
    <source>
        <dbReference type="Proteomes" id="UP000252479"/>
    </source>
</evidence>
<dbReference type="Gene3D" id="3.40.50.300">
    <property type="entry name" value="P-loop containing nucleotide triphosphate hydrolases"/>
    <property type="match status" value="1"/>
</dbReference>
<reference evidence="1 2" key="1">
    <citation type="journal article" date="2017" name="Elife">
        <title>Extensive horizontal gene transfer in cheese-associated bacteria.</title>
        <authorList>
            <person name="Bonham K.S."/>
            <person name="Wolfe B.E."/>
            <person name="Dutton R.J."/>
        </authorList>
    </citation>
    <scope>NUCLEOTIDE SEQUENCE [LARGE SCALE GENOMIC DNA]</scope>
    <source>
        <strain evidence="1 2">JB196</strain>
    </source>
</reference>